<dbReference type="EMBL" id="FP929139">
    <property type="protein sequence ID" value="CBY02409.1"/>
    <property type="molecule type" value="Genomic_DNA"/>
</dbReference>
<evidence type="ECO:0000313" key="1">
    <source>
        <dbReference type="EMBL" id="CBY02409.1"/>
    </source>
</evidence>
<organism evidence="1 2">
    <name type="scientific">Leptosphaeria maculans (strain JN3 / isolate v23.1.3 / race Av1-4-5-6-7-8)</name>
    <name type="common">Blackleg fungus</name>
    <name type="synonym">Phoma lingam</name>
    <dbReference type="NCBI Taxonomy" id="985895"/>
    <lineage>
        <taxon>Eukaryota</taxon>
        <taxon>Fungi</taxon>
        <taxon>Dikarya</taxon>
        <taxon>Ascomycota</taxon>
        <taxon>Pezizomycotina</taxon>
        <taxon>Dothideomycetes</taxon>
        <taxon>Pleosporomycetidae</taxon>
        <taxon>Pleosporales</taxon>
        <taxon>Pleosporineae</taxon>
        <taxon>Leptosphaeriaceae</taxon>
        <taxon>Plenodomus</taxon>
        <taxon>Plenodomus lingam/Leptosphaeria maculans species complex</taxon>
    </lineage>
</organism>
<dbReference type="HOGENOM" id="CLU_826591_0_0_1"/>
<protein>
    <submittedName>
        <fullName evidence="1">Predicted protein</fullName>
    </submittedName>
</protein>
<proteinExistence type="predicted"/>
<keyword evidence="2" id="KW-1185">Reference proteome</keyword>
<gene>
    <name evidence="1" type="ORF">LEMA_P011960.1</name>
</gene>
<evidence type="ECO:0000313" key="2">
    <source>
        <dbReference type="Proteomes" id="UP000002668"/>
    </source>
</evidence>
<dbReference type="VEuPathDB" id="FungiDB:LEMA_P011960.1"/>
<dbReference type="AlphaFoldDB" id="E5AD57"/>
<dbReference type="Proteomes" id="UP000002668">
    <property type="component" value="Genome"/>
</dbReference>
<name>E5AD57_LEPMJ</name>
<dbReference type="InParanoid" id="E5AD57"/>
<accession>E5AD57</accession>
<sequence length="336" mass="36453">MGDGKSGFGLLNPTSLVVSLATAGEMKQDELIFRLWTTSCLQYLLAQSRTTTTRAQAFLQLYGNPAIQLSLDDLSSTIGCDSPAPTRAAYIWYPCVLVQVCTIFLSIGSMTASIIATPAKADQNRSFPLPMGAGHVRSQRSRLSGYRRRKQATTTAPCSDYSSWAASASSDSCIFTLHTCLFQIELPHAFSTSSTDFTIDNRSEGGARGGGSAHLLVLSSRHNGTRMMAAFGATPLVYHYCRTGKDFGRRASVHQDCCTKQVLLHEHAFEGSPRPSYACSFFTSWTWALARIHPAVRFASTIIGIATRNLGPSRPTVGVCECGSRRPAVPQEYTTP</sequence>
<reference evidence="2" key="1">
    <citation type="journal article" date="2011" name="Nat. Commun.">
        <title>Effector diversification within compartments of the Leptosphaeria maculans genome affected by Repeat-Induced Point mutations.</title>
        <authorList>
            <person name="Rouxel T."/>
            <person name="Grandaubert J."/>
            <person name="Hane J.K."/>
            <person name="Hoede C."/>
            <person name="van de Wouw A.P."/>
            <person name="Couloux A."/>
            <person name="Dominguez V."/>
            <person name="Anthouard V."/>
            <person name="Bally P."/>
            <person name="Bourras S."/>
            <person name="Cozijnsen A.J."/>
            <person name="Ciuffetti L.M."/>
            <person name="Degrave A."/>
            <person name="Dilmaghani A."/>
            <person name="Duret L."/>
            <person name="Fudal I."/>
            <person name="Goodwin S.B."/>
            <person name="Gout L."/>
            <person name="Glaser N."/>
            <person name="Linglin J."/>
            <person name="Kema G.H.J."/>
            <person name="Lapalu N."/>
            <person name="Lawrence C.B."/>
            <person name="May K."/>
            <person name="Meyer M."/>
            <person name="Ollivier B."/>
            <person name="Poulain J."/>
            <person name="Schoch C.L."/>
            <person name="Simon A."/>
            <person name="Spatafora J.W."/>
            <person name="Stachowiak A."/>
            <person name="Turgeon B.G."/>
            <person name="Tyler B.M."/>
            <person name="Vincent D."/>
            <person name="Weissenbach J."/>
            <person name="Amselem J."/>
            <person name="Quesneville H."/>
            <person name="Oliver R.P."/>
            <person name="Wincker P."/>
            <person name="Balesdent M.-H."/>
            <person name="Howlett B.J."/>
        </authorList>
    </citation>
    <scope>NUCLEOTIDE SEQUENCE [LARGE SCALE GENOMIC DNA]</scope>
    <source>
        <strain evidence="2">JN3 / isolate v23.1.3 / race Av1-4-5-6-7-8</strain>
    </source>
</reference>